<accession>A0A9X3ENL2</accession>
<dbReference type="GO" id="GO:0004639">
    <property type="term" value="F:phosphoribosylaminoimidazolesuccinocarboxamide synthase activity"/>
    <property type="evidence" value="ECO:0007669"/>
    <property type="project" value="UniProtKB-UniRule"/>
</dbReference>
<dbReference type="EMBL" id="JAPNKE010000002">
    <property type="protein sequence ID" value="MCY1007414.1"/>
    <property type="molecule type" value="Genomic_DNA"/>
</dbReference>
<keyword evidence="5 8" id="KW-0658">Purine biosynthesis</keyword>
<dbReference type="HAMAP" id="MF_00137">
    <property type="entry name" value="SAICAR_synth"/>
    <property type="match status" value="1"/>
</dbReference>
<feature type="compositionally biased region" description="Basic residues" evidence="9">
    <location>
        <begin position="299"/>
        <end position="316"/>
    </location>
</feature>
<dbReference type="AlphaFoldDB" id="A0A9X3ENL2"/>
<dbReference type="PANTHER" id="PTHR43700">
    <property type="entry name" value="PHOSPHORIBOSYLAMINOIMIDAZOLE-SUCCINOCARBOXAMIDE SYNTHASE"/>
    <property type="match status" value="1"/>
</dbReference>
<evidence type="ECO:0000256" key="6">
    <source>
        <dbReference type="ARBA" id="ARBA00022840"/>
    </source>
</evidence>
<comment type="caution">
    <text evidence="11">The sequence shown here is derived from an EMBL/GenBank/DDBJ whole genome shotgun (WGS) entry which is preliminary data.</text>
</comment>
<evidence type="ECO:0000313" key="11">
    <source>
        <dbReference type="EMBL" id="MCY1007414.1"/>
    </source>
</evidence>
<keyword evidence="6 8" id="KW-0067">ATP-binding</keyword>
<protein>
    <recommendedName>
        <fullName evidence="8">Phosphoribosylaminoimidazole-succinocarboxamide synthase</fullName>
        <ecNumber evidence="8">6.3.2.6</ecNumber>
    </recommendedName>
    <alternativeName>
        <fullName evidence="8">SAICAR synthetase</fullName>
    </alternativeName>
</protein>
<keyword evidence="4 8" id="KW-0547">Nucleotide-binding</keyword>
<organism evidence="11 12">
    <name type="scientific">Nannocystis pusilla</name>
    <dbReference type="NCBI Taxonomy" id="889268"/>
    <lineage>
        <taxon>Bacteria</taxon>
        <taxon>Pseudomonadati</taxon>
        <taxon>Myxococcota</taxon>
        <taxon>Polyangia</taxon>
        <taxon>Nannocystales</taxon>
        <taxon>Nannocystaceae</taxon>
        <taxon>Nannocystis</taxon>
    </lineage>
</organism>
<comment type="catalytic activity">
    <reaction evidence="7 8">
        <text>5-amino-1-(5-phospho-D-ribosyl)imidazole-4-carboxylate + L-aspartate + ATP = (2S)-2-[5-amino-1-(5-phospho-beta-D-ribosyl)imidazole-4-carboxamido]succinate + ADP + phosphate + 2 H(+)</text>
        <dbReference type="Rhea" id="RHEA:22628"/>
        <dbReference type="ChEBI" id="CHEBI:15378"/>
        <dbReference type="ChEBI" id="CHEBI:29991"/>
        <dbReference type="ChEBI" id="CHEBI:30616"/>
        <dbReference type="ChEBI" id="CHEBI:43474"/>
        <dbReference type="ChEBI" id="CHEBI:58443"/>
        <dbReference type="ChEBI" id="CHEBI:77657"/>
        <dbReference type="ChEBI" id="CHEBI:456216"/>
        <dbReference type="EC" id="6.3.2.6"/>
    </reaction>
</comment>
<feature type="compositionally biased region" description="Low complexity" evidence="9">
    <location>
        <begin position="282"/>
        <end position="298"/>
    </location>
</feature>
<dbReference type="EC" id="6.3.2.6" evidence="8"/>
<dbReference type="PANTHER" id="PTHR43700:SF1">
    <property type="entry name" value="PHOSPHORIBOSYLAMINOIMIDAZOLE-SUCCINOCARBOXAMIDE SYNTHASE"/>
    <property type="match status" value="1"/>
</dbReference>
<evidence type="ECO:0000313" key="12">
    <source>
        <dbReference type="Proteomes" id="UP001150924"/>
    </source>
</evidence>
<evidence type="ECO:0000256" key="1">
    <source>
        <dbReference type="ARBA" id="ARBA00004672"/>
    </source>
</evidence>
<keyword evidence="3 8" id="KW-0436">Ligase</keyword>
<proteinExistence type="inferred from homology"/>
<gene>
    <name evidence="8" type="primary">purC</name>
    <name evidence="11" type="ORF">OV079_18030</name>
</gene>
<reference evidence="11" key="1">
    <citation type="submission" date="2022-11" db="EMBL/GenBank/DDBJ databases">
        <title>Minimal conservation of predation-associated metabolite biosynthetic gene clusters underscores biosynthetic potential of Myxococcota including descriptions for ten novel species: Archangium lansinium sp. nov., Myxococcus landrumus sp. nov., Nannocystis bai.</title>
        <authorList>
            <person name="Ahearne A."/>
            <person name="Stevens C."/>
            <person name="Phillips K."/>
        </authorList>
    </citation>
    <scope>NUCLEOTIDE SEQUENCE</scope>
    <source>
        <strain evidence="11">Na p29</strain>
    </source>
</reference>
<evidence type="ECO:0000256" key="7">
    <source>
        <dbReference type="ARBA" id="ARBA00048475"/>
    </source>
</evidence>
<evidence type="ECO:0000259" key="10">
    <source>
        <dbReference type="Pfam" id="PF01259"/>
    </source>
</evidence>
<feature type="region of interest" description="Disordered" evidence="9">
    <location>
        <begin position="282"/>
        <end position="355"/>
    </location>
</feature>
<dbReference type="Gene3D" id="3.30.470.20">
    <property type="entry name" value="ATP-grasp fold, B domain"/>
    <property type="match status" value="1"/>
</dbReference>
<name>A0A9X3ENL2_9BACT</name>
<feature type="compositionally biased region" description="Low complexity" evidence="9">
    <location>
        <begin position="317"/>
        <end position="332"/>
    </location>
</feature>
<evidence type="ECO:0000256" key="3">
    <source>
        <dbReference type="ARBA" id="ARBA00022598"/>
    </source>
</evidence>
<dbReference type="GO" id="GO:0006189">
    <property type="term" value="P:'de novo' IMP biosynthetic process"/>
    <property type="evidence" value="ECO:0007669"/>
    <property type="project" value="UniProtKB-UniRule"/>
</dbReference>
<evidence type="ECO:0000256" key="9">
    <source>
        <dbReference type="SAM" id="MobiDB-lite"/>
    </source>
</evidence>
<comment type="pathway">
    <text evidence="1 8">Purine metabolism; IMP biosynthesis via de novo pathway; 5-amino-1-(5-phospho-D-ribosyl)imidazole-4-carboxamide from 5-amino-1-(5-phospho-D-ribosyl)imidazole-4-carboxylate: step 1/2.</text>
</comment>
<dbReference type="GO" id="GO:0005524">
    <property type="term" value="F:ATP binding"/>
    <property type="evidence" value="ECO:0007669"/>
    <property type="project" value="UniProtKB-KW"/>
</dbReference>
<evidence type="ECO:0000256" key="8">
    <source>
        <dbReference type="HAMAP-Rule" id="MF_00137"/>
    </source>
</evidence>
<dbReference type="Gene3D" id="3.30.200.20">
    <property type="entry name" value="Phosphorylase Kinase, domain 1"/>
    <property type="match status" value="1"/>
</dbReference>
<dbReference type="Proteomes" id="UP001150924">
    <property type="component" value="Unassembled WGS sequence"/>
</dbReference>
<comment type="similarity">
    <text evidence="2 8">Belongs to the SAICAR synthetase family.</text>
</comment>
<evidence type="ECO:0000256" key="2">
    <source>
        <dbReference type="ARBA" id="ARBA00010190"/>
    </source>
</evidence>
<dbReference type="SUPFAM" id="SSF56104">
    <property type="entry name" value="SAICAR synthase-like"/>
    <property type="match status" value="1"/>
</dbReference>
<feature type="domain" description="SAICAR synthetase/ADE2 N-terminal" evidence="10">
    <location>
        <begin position="35"/>
        <end position="274"/>
    </location>
</feature>
<keyword evidence="12" id="KW-1185">Reference proteome</keyword>
<evidence type="ECO:0000256" key="4">
    <source>
        <dbReference type="ARBA" id="ARBA00022741"/>
    </source>
</evidence>
<dbReference type="GO" id="GO:0005737">
    <property type="term" value="C:cytoplasm"/>
    <property type="evidence" value="ECO:0007669"/>
    <property type="project" value="TreeGrafter"/>
</dbReference>
<sequence>MAVTDSESPEMRRALAPGGTLDALPDDFDVLGARYSGKVRENFTRGGERLILVTDRVSAFDVVLGTIPFKGQVLNGLARFWFDATAAIFPNHMLGVPDPQAMRAVECTPIPVEFVVRGYLTGVSDTSIARAYERGERSFCGHALPEGLRRHEQLPKNLLTPSTKAPKGEHDISVSRDWLVERGLIDRERYDVLERRCLALFEAGQKMAAERGLILVDTKYELGVRPDGEVVLIDEIHTPDSSRYWYADSYAQAMARGEDPRSLDKEYLRRWLVSQGFRGEAAAGAARRGPRRGGAALHRGPRAHHGPPLRAGHRATGRTPAAEPRPAAALAPRSRRDRSVSLRAATSAEPCGARAARGASDLAGLAGAALSRALACKRQAGGSRWRR</sequence>
<dbReference type="CDD" id="cd01414">
    <property type="entry name" value="SAICAR_synt_Sc"/>
    <property type="match status" value="1"/>
</dbReference>
<dbReference type="InterPro" id="IPR028923">
    <property type="entry name" value="SAICAR_synt/ADE2_N"/>
</dbReference>
<dbReference type="Pfam" id="PF01259">
    <property type="entry name" value="SAICAR_synt"/>
    <property type="match status" value="1"/>
</dbReference>
<dbReference type="RefSeq" id="WP_267770035.1">
    <property type="nucleotide sequence ID" value="NZ_JAPNKE010000002.1"/>
</dbReference>
<evidence type="ECO:0000256" key="5">
    <source>
        <dbReference type="ARBA" id="ARBA00022755"/>
    </source>
</evidence>